<name>A0ABW3GIM8_9PROT</name>
<dbReference type="Proteomes" id="UP001597106">
    <property type="component" value="Unassembled WGS sequence"/>
</dbReference>
<evidence type="ECO:0000259" key="1">
    <source>
        <dbReference type="Pfam" id="PF00535"/>
    </source>
</evidence>
<accession>A0ABW3GIM8</accession>
<dbReference type="Pfam" id="PF00535">
    <property type="entry name" value="Glycos_transf_2"/>
    <property type="match status" value="1"/>
</dbReference>
<dbReference type="PANTHER" id="PTHR22916">
    <property type="entry name" value="GLYCOSYLTRANSFERASE"/>
    <property type="match status" value="1"/>
</dbReference>
<gene>
    <name evidence="2" type="ORF">ACFQ1T_11340</name>
</gene>
<dbReference type="EMBL" id="JBHTJW010000002">
    <property type="protein sequence ID" value="MFD0930370.1"/>
    <property type="molecule type" value="Genomic_DNA"/>
</dbReference>
<organism evidence="2 3">
    <name type="scientific">Methylophilus glucosoxydans</name>
    <dbReference type="NCBI Taxonomy" id="752553"/>
    <lineage>
        <taxon>Bacteria</taxon>
        <taxon>Pseudomonadati</taxon>
        <taxon>Pseudomonadota</taxon>
        <taxon>Betaproteobacteria</taxon>
        <taxon>Nitrosomonadales</taxon>
        <taxon>Methylophilaceae</taxon>
        <taxon>Methylophilus</taxon>
    </lineage>
</organism>
<dbReference type="SUPFAM" id="SSF53448">
    <property type="entry name" value="Nucleotide-diphospho-sugar transferases"/>
    <property type="match status" value="1"/>
</dbReference>
<sequence length="268" mass="31390">MTVETLHHKDTPTISIAMPVFNAGKYLNDAVKSIINQTFKDWELILIDDGSTDNSVEVIREIKDDRIIILQDGKNEGLAKRLNQAIDIARGDYFARMDGDDIAVECRLEKQIKFLKDNPGIDLLSTRAYKINEENDIVGELPFDQTHRKLTRYIWRSIYMPHPTWLGKTEWFRRFKYKLPASYLSEDQELLLRASKTSKYACLDEFLLLYRVKTNIDFKRQLLTYYSILKFQTTYFIKTEQYLLPLVLASFTVRCIKTIRALVLQSVK</sequence>
<reference evidence="3" key="1">
    <citation type="journal article" date="2019" name="Int. J. Syst. Evol. Microbiol.">
        <title>The Global Catalogue of Microorganisms (GCM) 10K type strain sequencing project: providing services to taxonomists for standard genome sequencing and annotation.</title>
        <authorList>
            <consortium name="The Broad Institute Genomics Platform"/>
            <consortium name="The Broad Institute Genome Sequencing Center for Infectious Disease"/>
            <person name="Wu L."/>
            <person name="Ma J."/>
        </authorList>
    </citation>
    <scope>NUCLEOTIDE SEQUENCE [LARGE SCALE GENOMIC DNA]</scope>
    <source>
        <strain evidence="3">CCUG 59685</strain>
    </source>
</reference>
<keyword evidence="3" id="KW-1185">Reference proteome</keyword>
<feature type="domain" description="Glycosyltransferase 2-like" evidence="1">
    <location>
        <begin position="15"/>
        <end position="159"/>
    </location>
</feature>
<protein>
    <submittedName>
        <fullName evidence="2">Glycosyltransferase family 2 protein</fullName>
    </submittedName>
</protein>
<dbReference type="Gene3D" id="3.90.550.10">
    <property type="entry name" value="Spore Coat Polysaccharide Biosynthesis Protein SpsA, Chain A"/>
    <property type="match status" value="1"/>
</dbReference>
<dbReference type="InterPro" id="IPR029044">
    <property type="entry name" value="Nucleotide-diphossugar_trans"/>
</dbReference>
<dbReference type="PANTHER" id="PTHR22916:SF3">
    <property type="entry name" value="UDP-GLCNAC:BETAGAL BETA-1,3-N-ACETYLGLUCOSAMINYLTRANSFERASE-LIKE PROTEIN 1"/>
    <property type="match status" value="1"/>
</dbReference>
<proteinExistence type="predicted"/>
<evidence type="ECO:0000313" key="2">
    <source>
        <dbReference type="EMBL" id="MFD0930370.1"/>
    </source>
</evidence>
<evidence type="ECO:0000313" key="3">
    <source>
        <dbReference type="Proteomes" id="UP001597106"/>
    </source>
</evidence>
<comment type="caution">
    <text evidence="2">The sequence shown here is derived from an EMBL/GenBank/DDBJ whole genome shotgun (WGS) entry which is preliminary data.</text>
</comment>
<dbReference type="InterPro" id="IPR001173">
    <property type="entry name" value="Glyco_trans_2-like"/>
</dbReference>
<dbReference type="RefSeq" id="WP_379076704.1">
    <property type="nucleotide sequence ID" value="NZ_JBHTJW010000002.1"/>
</dbReference>